<proteinExistence type="predicted"/>
<sequence>MSTAKPNLELQIEVAQTADQVLLAFEPMRQAFGFQTRDAVFTGTNPGWDTPAGAQQAAERFTTRFTRATTNAAGKPNSLFLVATVADPATRRRVVAGMALWEQASVVPGHGDAPTADEGEDLGVAALFPGDAPRQAYWTAVMGAMHRRRWEVVRSKAAACPPALLALDLCAVDPRFQGRGIGSRLVEWGLREAEARGGLEAVTEASVMGRPVYLKLGFEQDGPEVDFDGVGEVGKTPLPSLVFLRTRKPQVRQRSVVR</sequence>
<dbReference type="PANTHER" id="PTHR42791">
    <property type="entry name" value="GNAT FAMILY ACETYLTRANSFERASE"/>
    <property type="match status" value="1"/>
</dbReference>
<dbReference type="InterPro" id="IPR016181">
    <property type="entry name" value="Acyl_CoA_acyltransferase"/>
</dbReference>
<dbReference type="Pfam" id="PF13673">
    <property type="entry name" value="Acetyltransf_10"/>
    <property type="match status" value="1"/>
</dbReference>
<dbReference type="InterPro" id="IPR052523">
    <property type="entry name" value="Trichothecene_AcTrans"/>
</dbReference>
<dbReference type="VEuPathDB" id="FungiDB:A9K55_000362"/>
<evidence type="ECO:0000313" key="2">
    <source>
        <dbReference type="EMBL" id="ATY67096.1"/>
    </source>
</evidence>
<keyword evidence="2" id="KW-0012">Acyltransferase</keyword>
<accession>A0A2H4SVH0</accession>
<dbReference type="VEuPathDB" id="FungiDB:CCM_09244"/>
<name>A0A2H4SVH0_CORMI</name>
<protein>
    <submittedName>
        <fullName evidence="2">Acyl-N-acyltransferase</fullName>
    </submittedName>
</protein>
<organism evidence="2 3">
    <name type="scientific">Cordyceps militaris</name>
    <name type="common">Caterpillar fungus</name>
    <name type="synonym">Clavaria militaris</name>
    <dbReference type="NCBI Taxonomy" id="73501"/>
    <lineage>
        <taxon>Eukaryota</taxon>
        <taxon>Fungi</taxon>
        <taxon>Dikarya</taxon>
        <taxon>Ascomycota</taxon>
        <taxon>Pezizomycotina</taxon>
        <taxon>Sordariomycetes</taxon>
        <taxon>Hypocreomycetidae</taxon>
        <taxon>Hypocreales</taxon>
        <taxon>Cordycipitaceae</taxon>
        <taxon>Cordyceps</taxon>
    </lineage>
</organism>
<dbReference type="InterPro" id="IPR000182">
    <property type="entry name" value="GNAT_dom"/>
</dbReference>
<evidence type="ECO:0000259" key="1">
    <source>
        <dbReference type="PROSITE" id="PS51186"/>
    </source>
</evidence>
<keyword evidence="2" id="KW-0808">Transferase</keyword>
<dbReference type="SUPFAM" id="SSF55729">
    <property type="entry name" value="Acyl-CoA N-acyltransferases (Nat)"/>
    <property type="match status" value="1"/>
</dbReference>
<dbReference type="PROSITE" id="PS51186">
    <property type="entry name" value="GNAT"/>
    <property type="match status" value="1"/>
</dbReference>
<dbReference type="CDD" id="cd04301">
    <property type="entry name" value="NAT_SF"/>
    <property type="match status" value="1"/>
</dbReference>
<dbReference type="AlphaFoldDB" id="A0A2H4SVH0"/>
<dbReference type="Proteomes" id="UP000323067">
    <property type="component" value="Chromosome i"/>
</dbReference>
<dbReference type="PANTHER" id="PTHR42791:SF14">
    <property type="entry name" value="N-ACETYLTRANSFERASE DOMAIN-CONTAINING PROTEIN"/>
    <property type="match status" value="1"/>
</dbReference>
<evidence type="ECO:0000313" key="3">
    <source>
        <dbReference type="Proteomes" id="UP000323067"/>
    </source>
</evidence>
<reference evidence="2 3" key="1">
    <citation type="journal article" date="2017" name="BMC Genomics">
        <title>Chromosome level assembly and secondary metabolite potential of the parasitic fungus Cordyceps militaris.</title>
        <authorList>
            <person name="Kramer G.J."/>
            <person name="Nodwell J.R."/>
        </authorList>
    </citation>
    <scope>NUCLEOTIDE SEQUENCE [LARGE SCALE GENOMIC DNA]</scope>
    <source>
        <strain evidence="2 3">ATCC 34164</strain>
    </source>
</reference>
<dbReference type="Gene3D" id="3.40.630.30">
    <property type="match status" value="1"/>
</dbReference>
<gene>
    <name evidence="2" type="ORF">A9K55_000362</name>
</gene>
<dbReference type="GO" id="GO:0016747">
    <property type="term" value="F:acyltransferase activity, transferring groups other than amino-acyl groups"/>
    <property type="evidence" value="ECO:0007669"/>
    <property type="project" value="InterPro"/>
</dbReference>
<feature type="domain" description="N-acetyltransferase" evidence="1">
    <location>
        <begin position="165"/>
        <end position="239"/>
    </location>
</feature>
<dbReference type="EMBL" id="CP023328">
    <property type="protein sequence ID" value="ATY67096.1"/>
    <property type="molecule type" value="Genomic_DNA"/>
</dbReference>